<evidence type="ECO:0000256" key="3">
    <source>
        <dbReference type="ARBA" id="ARBA00022801"/>
    </source>
</evidence>
<feature type="transmembrane region" description="Helical" evidence="7">
    <location>
        <begin position="131"/>
        <end position="154"/>
    </location>
</feature>
<keyword evidence="7" id="KW-1133">Transmembrane helix</keyword>
<keyword evidence="1 6" id="KW-0645">Protease</keyword>
<keyword evidence="7" id="KW-0472">Membrane</keyword>
<protein>
    <submittedName>
        <fullName evidence="10">Uncharacterized protein</fullName>
    </submittedName>
</protein>
<evidence type="ECO:0000256" key="5">
    <source>
        <dbReference type="ARBA" id="ARBA00023049"/>
    </source>
</evidence>
<gene>
    <name evidence="10" type="ORF">BVH74_00610</name>
</gene>
<dbReference type="InterPro" id="IPR051156">
    <property type="entry name" value="Mito/Outer_Membr_Metalloprot"/>
</dbReference>
<dbReference type="Pfam" id="PF01435">
    <property type="entry name" value="Peptidase_M48"/>
    <property type="match status" value="1"/>
</dbReference>
<dbReference type="AlphaFoldDB" id="A0A1V0B084"/>
<dbReference type="PANTHER" id="PTHR22726:SF1">
    <property type="entry name" value="METALLOENDOPEPTIDASE OMA1, MITOCHONDRIAL"/>
    <property type="match status" value="1"/>
</dbReference>
<dbReference type="GO" id="GO:0004222">
    <property type="term" value="F:metalloendopeptidase activity"/>
    <property type="evidence" value="ECO:0007669"/>
    <property type="project" value="InterPro"/>
</dbReference>
<evidence type="ECO:0000256" key="4">
    <source>
        <dbReference type="ARBA" id="ARBA00022833"/>
    </source>
</evidence>
<dbReference type="GO" id="GO:0046872">
    <property type="term" value="F:metal ion binding"/>
    <property type="evidence" value="ECO:0007669"/>
    <property type="project" value="UniProtKB-KW"/>
</dbReference>
<evidence type="ECO:0000256" key="6">
    <source>
        <dbReference type="RuleBase" id="RU003983"/>
    </source>
</evidence>
<accession>A0A1V0B084</accession>
<evidence type="ECO:0000259" key="8">
    <source>
        <dbReference type="Pfam" id="PF01435"/>
    </source>
</evidence>
<dbReference type="EMBL" id="CP020100">
    <property type="protein sequence ID" value="AQZ93357.1"/>
    <property type="molecule type" value="Genomic_DNA"/>
</dbReference>
<evidence type="ECO:0000313" key="10">
    <source>
        <dbReference type="EMBL" id="AQZ93357.1"/>
    </source>
</evidence>
<dbReference type="InterPro" id="IPR055518">
    <property type="entry name" value="DUF7092"/>
</dbReference>
<comment type="cofactor">
    <cofactor evidence="6">
        <name>Zn(2+)</name>
        <dbReference type="ChEBI" id="CHEBI:29105"/>
    </cofactor>
    <text evidence="6">Binds 1 zinc ion per subunit.</text>
</comment>
<evidence type="ECO:0000256" key="1">
    <source>
        <dbReference type="ARBA" id="ARBA00022670"/>
    </source>
</evidence>
<dbReference type="KEGG" id="ppha:BVH74_00610"/>
<dbReference type="Gene3D" id="3.30.2010.10">
    <property type="entry name" value="Metalloproteases ('zincins'), catalytic domain"/>
    <property type="match status" value="1"/>
</dbReference>
<evidence type="ECO:0000313" key="11">
    <source>
        <dbReference type="Proteomes" id="UP000243488"/>
    </source>
</evidence>
<sequence length="378" mass="41941">MAIWTASSLLKPSAPAPLVRSWARPSMSASRSSELWVEGQFFDGKRSRSHNARLGWRAEQLWLISDAGERLLNRDGLRLGTQVSGAAGSLYLADGGVFESRDQAALRAVWQAASGRSSGWWLSRLETNFKLIVLGTVLMLGFLVGSFTHGIPWVSRLVAEALPVEVERYLGQQSLDSLDRWLEPSRLSEERQAEVLASFQPYLQRWAEEYPQYSLKVLFRHGDRVGANAMALPAGIIVFTDELVELARDDHELVSILAHEVGHVVHRHSLRGIVQSSLAVWMMVALTGDLSAASDMAASLPAVLASLSYSRGMEREADAFALQFMREQQLELRHFANIMRRLEGSGSAAEQTGGLTDFLSTHPPTRERLVLFETEAQD</sequence>
<organism evidence="10 11">
    <name type="scientific">Halopseudomonas phragmitis</name>
    <dbReference type="NCBI Taxonomy" id="1931241"/>
    <lineage>
        <taxon>Bacteria</taxon>
        <taxon>Pseudomonadati</taxon>
        <taxon>Pseudomonadota</taxon>
        <taxon>Gammaproteobacteria</taxon>
        <taxon>Pseudomonadales</taxon>
        <taxon>Pseudomonadaceae</taxon>
        <taxon>Halopseudomonas</taxon>
    </lineage>
</organism>
<dbReference type="Proteomes" id="UP000243488">
    <property type="component" value="Chromosome"/>
</dbReference>
<keyword evidence="4 6" id="KW-0862">Zinc</keyword>
<keyword evidence="2" id="KW-0479">Metal-binding</keyword>
<keyword evidence="7" id="KW-0812">Transmembrane</keyword>
<dbReference type="PANTHER" id="PTHR22726">
    <property type="entry name" value="METALLOENDOPEPTIDASE OMA1"/>
    <property type="match status" value="1"/>
</dbReference>
<feature type="domain" description="Peptidase M48" evidence="8">
    <location>
        <begin position="218"/>
        <end position="369"/>
    </location>
</feature>
<dbReference type="CDD" id="cd07332">
    <property type="entry name" value="M48C_Oma1_like"/>
    <property type="match status" value="1"/>
</dbReference>
<reference evidence="10 11" key="1">
    <citation type="submission" date="2017-03" db="EMBL/GenBank/DDBJ databases">
        <title>Complete genome sequence of the novel DNRA strain Pseudomonas sp. S-6-2 isolated from Chinese polluted river sediment. Journal of Biotechnology.</title>
        <authorList>
            <person name="Li J."/>
            <person name="Xiang F."/>
            <person name="Wang L."/>
            <person name="Xi L."/>
            <person name="Liu J."/>
        </authorList>
    </citation>
    <scope>NUCLEOTIDE SEQUENCE [LARGE SCALE GENOMIC DNA]</scope>
    <source>
        <strain evidence="10 11">S-6-2</strain>
    </source>
</reference>
<feature type="domain" description="DUF7092" evidence="9">
    <location>
        <begin position="37"/>
        <end position="112"/>
    </location>
</feature>
<proteinExistence type="inferred from homology"/>
<name>A0A1V0B084_9GAMM</name>
<comment type="similarity">
    <text evidence="6">Belongs to the peptidase M48 family.</text>
</comment>
<keyword evidence="5 6" id="KW-0482">Metalloprotease</keyword>
<dbReference type="Pfam" id="PF23368">
    <property type="entry name" value="DUF7092"/>
    <property type="match status" value="1"/>
</dbReference>
<dbReference type="GO" id="GO:0016020">
    <property type="term" value="C:membrane"/>
    <property type="evidence" value="ECO:0007669"/>
    <property type="project" value="TreeGrafter"/>
</dbReference>
<keyword evidence="3 6" id="KW-0378">Hydrolase</keyword>
<dbReference type="STRING" id="1931241.BVH74_00610"/>
<keyword evidence="11" id="KW-1185">Reference proteome</keyword>
<dbReference type="GO" id="GO:0051603">
    <property type="term" value="P:proteolysis involved in protein catabolic process"/>
    <property type="evidence" value="ECO:0007669"/>
    <property type="project" value="TreeGrafter"/>
</dbReference>
<evidence type="ECO:0000256" key="7">
    <source>
        <dbReference type="SAM" id="Phobius"/>
    </source>
</evidence>
<dbReference type="InterPro" id="IPR001915">
    <property type="entry name" value="Peptidase_M48"/>
</dbReference>
<evidence type="ECO:0000256" key="2">
    <source>
        <dbReference type="ARBA" id="ARBA00022723"/>
    </source>
</evidence>
<evidence type="ECO:0000259" key="9">
    <source>
        <dbReference type="Pfam" id="PF23368"/>
    </source>
</evidence>